<name>A0A8H7CTE2_9AGAR</name>
<dbReference type="EMBL" id="JACAZI010000012">
    <property type="protein sequence ID" value="KAF7347577.1"/>
    <property type="molecule type" value="Genomic_DNA"/>
</dbReference>
<organism evidence="2 3">
    <name type="scientific">Mycena venus</name>
    <dbReference type="NCBI Taxonomy" id="2733690"/>
    <lineage>
        <taxon>Eukaryota</taxon>
        <taxon>Fungi</taxon>
        <taxon>Dikarya</taxon>
        <taxon>Basidiomycota</taxon>
        <taxon>Agaricomycotina</taxon>
        <taxon>Agaricomycetes</taxon>
        <taxon>Agaricomycetidae</taxon>
        <taxon>Agaricales</taxon>
        <taxon>Marasmiineae</taxon>
        <taxon>Mycenaceae</taxon>
        <taxon>Mycena</taxon>
    </lineage>
</organism>
<reference evidence="2" key="1">
    <citation type="submission" date="2020-05" db="EMBL/GenBank/DDBJ databases">
        <title>Mycena genomes resolve the evolution of fungal bioluminescence.</title>
        <authorList>
            <person name="Tsai I.J."/>
        </authorList>
    </citation>
    <scope>NUCLEOTIDE SEQUENCE</scope>
    <source>
        <strain evidence="2">CCC161011</strain>
    </source>
</reference>
<evidence type="ECO:0000313" key="3">
    <source>
        <dbReference type="Proteomes" id="UP000620124"/>
    </source>
</evidence>
<evidence type="ECO:0000313" key="2">
    <source>
        <dbReference type="EMBL" id="KAF7347577.1"/>
    </source>
</evidence>
<proteinExistence type="predicted"/>
<dbReference type="OrthoDB" id="2976884at2759"/>
<protein>
    <recommendedName>
        <fullName evidence="4">F-box domain-containing protein</fullName>
    </recommendedName>
</protein>
<evidence type="ECO:0000256" key="1">
    <source>
        <dbReference type="SAM" id="MobiDB-lite"/>
    </source>
</evidence>
<sequence>MRRLRSFILPPTPPEILLEIVAHNANDVPSLRAMSLVSKAMRSFAIEHLFSFVHFACAQDFSMWQSMLRRTPRLRDIVKKVKFSDPSEEWIKRHRRVRPRKPLRDAAVPPKIPILPNVRVVEWEKGEGHSIKISMATTYMALFPGTEELHLSRISSTNKSGSFGELAMLLGACGQLRVLSFFETNFSSLYSLINAVDREHYTFDLTALQELRVKECGTYDRGPDFDILVKLVEVSRPAKLKSLTFAGCFDDADRPCSILAVNKLVGLAAPSLVNVSLLFELIEQRADVEEIFSRLPTFPVLDTISIISNDRQGEWLLHALQAPKLTTLNFRILIFDGFTTQPEQFNRILPEAFPWGAPAPSEPLKSVITRKFPLIRRIGLHFCAFRRSGLHFRRGLRRRVERRFMDRLKDTGADLDEYLEVGWVDEDHNPVVYNKTNGKPTRNWKLPPGISEPETEESDCEANTDSEV</sequence>
<keyword evidence="3" id="KW-1185">Reference proteome</keyword>
<feature type="compositionally biased region" description="Acidic residues" evidence="1">
    <location>
        <begin position="453"/>
        <end position="468"/>
    </location>
</feature>
<accession>A0A8H7CTE2</accession>
<comment type="caution">
    <text evidence="2">The sequence shown here is derived from an EMBL/GenBank/DDBJ whole genome shotgun (WGS) entry which is preliminary data.</text>
</comment>
<dbReference type="Proteomes" id="UP000620124">
    <property type="component" value="Unassembled WGS sequence"/>
</dbReference>
<dbReference type="Gene3D" id="3.80.10.10">
    <property type="entry name" value="Ribonuclease Inhibitor"/>
    <property type="match status" value="1"/>
</dbReference>
<evidence type="ECO:0008006" key="4">
    <source>
        <dbReference type="Google" id="ProtNLM"/>
    </source>
</evidence>
<gene>
    <name evidence="2" type="ORF">MVEN_01514400</name>
</gene>
<dbReference type="SUPFAM" id="SSF52047">
    <property type="entry name" value="RNI-like"/>
    <property type="match status" value="1"/>
</dbReference>
<dbReference type="AlphaFoldDB" id="A0A8H7CTE2"/>
<feature type="region of interest" description="Disordered" evidence="1">
    <location>
        <begin position="435"/>
        <end position="468"/>
    </location>
</feature>
<dbReference type="InterPro" id="IPR032675">
    <property type="entry name" value="LRR_dom_sf"/>
</dbReference>